<dbReference type="AlphaFoldDB" id="A0A512DCV2"/>
<dbReference type="OrthoDB" id="3226099at2"/>
<name>A0A512DCV2_9CELL</name>
<evidence type="ECO:0000313" key="3">
    <source>
        <dbReference type="EMBL" id="GEO34306.1"/>
    </source>
</evidence>
<keyword evidence="4" id="KW-1185">Reference proteome</keyword>
<feature type="domain" description="Glycosyltransferase 2-like" evidence="2">
    <location>
        <begin position="7"/>
        <end position="169"/>
    </location>
</feature>
<dbReference type="PANTHER" id="PTHR43685:SF11">
    <property type="entry name" value="GLYCOSYLTRANSFERASE TAGX-RELATED"/>
    <property type="match status" value="1"/>
</dbReference>
<evidence type="ECO:0000259" key="2">
    <source>
        <dbReference type="Pfam" id="PF00535"/>
    </source>
</evidence>
<sequence length="341" mass="37505">MPVPDVTVVIPAYLAERTLQEAVDSVLRQSGCRPSVVVVVDGPGDRTEEIARTYDPDLVRVVVNETNLGAQRSRNRGLELVTTEHVMFLDSDDYLQGPLLEGLLARARSTGAGVVFGPWRQLDEGTGRYGPVERRAYRSPADLYLRWLGRNEFVPPCSVLWRKDALEAIGAWDPAIRRDQDGELVLRAVMLGTSFAESEQGCGVWVLHAVPGSLSTRRDTHHHMLDAPAALEGLPATTIDGETKQRGLAERYYLIARHCLWLGDDAVGRRALREARRLGLRGHRGRPPTVALATVVGLPMTARVRRCGSWVRTTVRRHAASGPPGVPASTPARPQEAETRV</sequence>
<dbReference type="InterPro" id="IPR050834">
    <property type="entry name" value="Glycosyltransf_2"/>
</dbReference>
<dbReference type="CDD" id="cd00761">
    <property type="entry name" value="Glyco_tranf_GTA_type"/>
    <property type="match status" value="1"/>
</dbReference>
<dbReference type="Proteomes" id="UP000321181">
    <property type="component" value="Unassembled WGS sequence"/>
</dbReference>
<reference evidence="3 4" key="1">
    <citation type="submission" date="2019-07" db="EMBL/GenBank/DDBJ databases">
        <title>Whole genome shotgun sequence of Cellulomonas aerilata NBRC 106308.</title>
        <authorList>
            <person name="Hosoyama A."/>
            <person name="Uohara A."/>
            <person name="Ohji S."/>
            <person name="Ichikawa N."/>
        </authorList>
    </citation>
    <scope>NUCLEOTIDE SEQUENCE [LARGE SCALE GENOMIC DNA]</scope>
    <source>
        <strain evidence="3 4">NBRC 106308</strain>
    </source>
</reference>
<proteinExistence type="predicted"/>
<evidence type="ECO:0000256" key="1">
    <source>
        <dbReference type="SAM" id="MobiDB-lite"/>
    </source>
</evidence>
<protein>
    <recommendedName>
        <fullName evidence="2">Glycosyltransferase 2-like domain-containing protein</fullName>
    </recommendedName>
</protein>
<dbReference type="RefSeq" id="WP_146903598.1">
    <property type="nucleotide sequence ID" value="NZ_BAAARM010000003.1"/>
</dbReference>
<evidence type="ECO:0000313" key="4">
    <source>
        <dbReference type="Proteomes" id="UP000321181"/>
    </source>
</evidence>
<accession>A0A512DCV2</accession>
<dbReference type="EMBL" id="BJYY01000013">
    <property type="protein sequence ID" value="GEO34306.1"/>
    <property type="molecule type" value="Genomic_DNA"/>
</dbReference>
<dbReference type="SUPFAM" id="SSF53448">
    <property type="entry name" value="Nucleotide-diphospho-sugar transferases"/>
    <property type="match status" value="1"/>
</dbReference>
<comment type="caution">
    <text evidence="3">The sequence shown here is derived from an EMBL/GenBank/DDBJ whole genome shotgun (WGS) entry which is preliminary data.</text>
</comment>
<dbReference type="InterPro" id="IPR029044">
    <property type="entry name" value="Nucleotide-diphossugar_trans"/>
</dbReference>
<feature type="region of interest" description="Disordered" evidence="1">
    <location>
        <begin position="316"/>
        <end position="341"/>
    </location>
</feature>
<gene>
    <name evidence="3" type="ORF">CAE01nite_20310</name>
</gene>
<organism evidence="3 4">
    <name type="scientific">Cellulomonas aerilata</name>
    <dbReference type="NCBI Taxonomy" id="515326"/>
    <lineage>
        <taxon>Bacteria</taxon>
        <taxon>Bacillati</taxon>
        <taxon>Actinomycetota</taxon>
        <taxon>Actinomycetes</taxon>
        <taxon>Micrococcales</taxon>
        <taxon>Cellulomonadaceae</taxon>
        <taxon>Cellulomonas</taxon>
    </lineage>
</organism>
<dbReference type="Gene3D" id="3.90.550.10">
    <property type="entry name" value="Spore Coat Polysaccharide Biosynthesis Protein SpsA, Chain A"/>
    <property type="match status" value="1"/>
</dbReference>
<dbReference type="PANTHER" id="PTHR43685">
    <property type="entry name" value="GLYCOSYLTRANSFERASE"/>
    <property type="match status" value="1"/>
</dbReference>
<dbReference type="Pfam" id="PF00535">
    <property type="entry name" value="Glycos_transf_2"/>
    <property type="match status" value="1"/>
</dbReference>
<dbReference type="InterPro" id="IPR001173">
    <property type="entry name" value="Glyco_trans_2-like"/>
</dbReference>